<dbReference type="Gene3D" id="3.40.50.720">
    <property type="entry name" value="NAD(P)-binding Rossmann-like Domain"/>
    <property type="match status" value="1"/>
</dbReference>
<evidence type="ECO:0000313" key="4">
    <source>
        <dbReference type="EMBL" id="KZL94095.1"/>
    </source>
</evidence>
<evidence type="ECO:0000313" key="5">
    <source>
        <dbReference type="Proteomes" id="UP000076603"/>
    </source>
</evidence>
<dbReference type="InterPro" id="IPR005913">
    <property type="entry name" value="dTDP_dehydrorham_reduct"/>
</dbReference>
<dbReference type="Pfam" id="PF04321">
    <property type="entry name" value="RmlD_sub_bind"/>
    <property type="match status" value="1"/>
</dbReference>
<dbReference type="AlphaFoldDB" id="A0A162UMZ7"/>
<dbReference type="EMBL" id="LWAE01000001">
    <property type="protein sequence ID" value="KZL94095.1"/>
    <property type="molecule type" value="Genomic_DNA"/>
</dbReference>
<keyword evidence="5" id="KW-1185">Reference proteome</keyword>
<name>A0A162UMZ7_9CLOT</name>
<keyword evidence="2" id="KW-0521">NADP</keyword>
<protein>
    <recommendedName>
        <fullName evidence="2">dTDP-4-dehydrorhamnose reductase</fullName>
        <ecNumber evidence="2">1.1.1.133</ecNumber>
    </recommendedName>
</protein>
<dbReference type="InterPro" id="IPR029903">
    <property type="entry name" value="RmlD-like-bd"/>
</dbReference>
<dbReference type="STRING" id="1121326.CLMAG_11480"/>
<comment type="caution">
    <text evidence="4">The sequence shown here is derived from an EMBL/GenBank/DDBJ whole genome shotgun (WGS) entry which is preliminary data.</text>
</comment>
<dbReference type="GO" id="GO:0019305">
    <property type="term" value="P:dTDP-rhamnose biosynthetic process"/>
    <property type="evidence" value="ECO:0007669"/>
    <property type="project" value="UniProtKB-UniPathway"/>
</dbReference>
<feature type="domain" description="RmlD-like substrate binding" evidence="3">
    <location>
        <begin position="5"/>
        <end position="291"/>
    </location>
</feature>
<gene>
    <name evidence="4" type="primary">rmlD_2</name>
    <name evidence="4" type="ORF">CLMAG_11480</name>
</gene>
<dbReference type="OrthoDB" id="9808602at2"/>
<evidence type="ECO:0000256" key="1">
    <source>
        <dbReference type="ARBA" id="ARBA00010944"/>
    </source>
</evidence>
<dbReference type="PATRIC" id="fig|1121326.3.peg.1109"/>
<comment type="function">
    <text evidence="2">Catalyzes the reduction of dTDP-6-deoxy-L-lyxo-4-hexulose to yield dTDP-L-rhamnose.</text>
</comment>
<dbReference type="SUPFAM" id="SSF51735">
    <property type="entry name" value="NAD(P)-binding Rossmann-fold domains"/>
    <property type="match status" value="1"/>
</dbReference>
<organism evidence="4 5">
    <name type="scientific">Clostridium magnum DSM 2767</name>
    <dbReference type="NCBI Taxonomy" id="1121326"/>
    <lineage>
        <taxon>Bacteria</taxon>
        <taxon>Bacillati</taxon>
        <taxon>Bacillota</taxon>
        <taxon>Clostridia</taxon>
        <taxon>Eubacteriales</taxon>
        <taxon>Clostridiaceae</taxon>
        <taxon>Clostridium</taxon>
    </lineage>
</organism>
<accession>A0A162UMZ7</accession>
<comment type="pathway">
    <text evidence="2">Carbohydrate biosynthesis; dTDP-L-rhamnose biosynthesis.</text>
</comment>
<dbReference type="Gene3D" id="3.90.25.10">
    <property type="entry name" value="UDP-galactose 4-epimerase, domain 1"/>
    <property type="match status" value="1"/>
</dbReference>
<dbReference type="GO" id="GO:0008831">
    <property type="term" value="F:dTDP-4-dehydrorhamnose reductase activity"/>
    <property type="evidence" value="ECO:0007669"/>
    <property type="project" value="UniProtKB-EC"/>
</dbReference>
<evidence type="ECO:0000259" key="3">
    <source>
        <dbReference type="Pfam" id="PF04321"/>
    </source>
</evidence>
<comment type="similarity">
    <text evidence="1 2">Belongs to the dTDP-4-dehydrorhamnose reductase family.</text>
</comment>
<reference evidence="4 5" key="1">
    <citation type="submission" date="2016-04" db="EMBL/GenBank/DDBJ databases">
        <title>Genome sequence of Clostridium magnum DSM 2767.</title>
        <authorList>
            <person name="Poehlein A."/>
            <person name="Uhlig R."/>
            <person name="Fischer R."/>
            <person name="Bahl H."/>
            <person name="Daniel R."/>
        </authorList>
    </citation>
    <scope>NUCLEOTIDE SEQUENCE [LARGE SCALE GENOMIC DNA]</scope>
    <source>
        <strain evidence="4 5">DSM 2767</strain>
    </source>
</reference>
<keyword evidence="2 4" id="KW-0560">Oxidoreductase</keyword>
<dbReference type="EC" id="1.1.1.133" evidence="2"/>
<dbReference type="UniPathway" id="UPA00124"/>
<dbReference type="InterPro" id="IPR036291">
    <property type="entry name" value="NAD(P)-bd_dom_sf"/>
</dbReference>
<dbReference type="RefSeq" id="WP_066619056.1">
    <property type="nucleotide sequence ID" value="NZ_FQXL01000009.1"/>
</dbReference>
<dbReference type="CDD" id="cd05254">
    <property type="entry name" value="dTDP_HR_like_SDR_e"/>
    <property type="match status" value="1"/>
</dbReference>
<dbReference type="PANTHER" id="PTHR10491">
    <property type="entry name" value="DTDP-4-DEHYDRORHAMNOSE REDUCTASE"/>
    <property type="match status" value="1"/>
</dbReference>
<evidence type="ECO:0000256" key="2">
    <source>
        <dbReference type="RuleBase" id="RU364082"/>
    </source>
</evidence>
<dbReference type="PANTHER" id="PTHR10491:SF4">
    <property type="entry name" value="METHIONINE ADENOSYLTRANSFERASE 2 SUBUNIT BETA"/>
    <property type="match status" value="1"/>
</dbReference>
<sequence>MKKPNVIITGSNGMLGKDIVSLFSNKERFNLHGINRSKKDNKKVYQHACDLTDFNKAISILNELNPDIIIYCAANVNVDACEKDKEYALKLNAYAAQALASYKPVKTKFVYISTDSIFDGIKGNYTEEEIENPLNYYAYSKLQGEKLVLKENPNTIVIRTNIYGFHIPEGNSLVEWALNNLKYNNKILGFKDVYFNPVYTKQLAKVIFNLIGIDFNGMVNVGCEKGLNKYEFLIKLARKFNLDSSLISESSVDGISFKAKRPKNTILNLTKLKNIINYEIEIDDGINEMYNDYIEQAFIKGGLKCE</sequence>
<proteinExistence type="inferred from homology"/>
<dbReference type="Proteomes" id="UP000076603">
    <property type="component" value="Unassembled WGS sequence"/>
</dbReference>